<dbReference type="GeneID" id="66075434"/>
<feature type="region of interest" description="Disordered" evidence="1">
    <location>
        <begin position="35"/>
        <end position="105"/>
    </location>
</feature>
<accession>A0A9P7S5Q5</accession>
<evidence type="ECO:0000313" key="2">
    <source>
        <dbReference type="EMBL" id="KAG7095635.1"/>
    </source>
</evidence>
<dbReference type="Proteomes" id="UP001049176">
    <property type="component" value="Chromosome 3"/>
</dbReference>
<dbReference type="EMBL" id="CM032183">
    <property type="protein sequence ID" value="KAG7095635.1"/>
    <property type="molecule type" value="Genomic_DNA"/>
</dbReference>
<dbReference type="OrthoDB" id="10601757at2759"/>
<reference evidence="2" key="1">
    <citation type="journal article" date="2021" name="Genome Biol. Evol.">
        <title>The assembled and annotated genome of the fairy-ring fungus Marasmius oreades.</title>
        <authorList>
            <person name="Hiltunen M."/>
            <person name="Ament-Velasquez S.L."/>
            <person name="Johannesson H."/>
        </authorList>
    </citation>
    <scope>NUCLEOTIDE SEQUENCE</scope>
    <source>
        <strain evidence="2">03SP1</strain>
    </source>
</reference>
<evidence type="ECO:0000256" key="1">
    <source>
        <dbReference type="SAM" id="MobiDB-lite"/>
    </source>
</evidence>
<gene>
    <name evidence="2" type="ORF">E1B28_006358</name>
</gene>
<sequence length="105" mass="11466">MPPTPLPSQVLYSLAGPVPPPVSLSLPQAQLVERPIMWPPPSLDASDHPGPPPGRTRISNPYQAGPYSRQGPGYFTGPPPPPEQTKMNLCPRPLDPSPRHRRVKR</sequence>
<evidence type="ECO:0000313" key="3">
    <source>
        <dbReference type="Proteomes" id="UP001049176"/>
    </source>
</evidence>
<protein>
    <submittedName>
        <fullName evidence="2">Uncharacterized protein</fullName>
    </submittedName>
</protein>
<proteinExistence type="predicted"/>
<dbReference type="KEGG" id="more:E1B28_006358"/>
<organism evidence="2 3">
    <name type="scientific">Marasmius oreades</name>
    <name type="common">fairy-ring Marasmius</name>
    <dbReference type="NCBI Taxonomy" id="181124"/>
    <lineage>
        <taxon>Eukaryota</taxon>
        <taxon>Fungi</taxon>
        <taxon>Dikarya</taxon>
        <taxon>Basidiomycota</taxon>
        <taxon>Agaricomycotina</taxon>
        <taxon>Agaricomycetes</taxon>
        <taxon>Agaricomycetidae</taxon>
        <taxon>Agaricales</taxon>
        <taxon>Marasmiineae</taxon>
        <taxon>Marasmiaceae</taxon>
        <taxon>Marasmius</taxon>
    </lineage>
</organism>
<name>A0A9P7S5Q5_9AGAR</name>
<dbReference type="AlphaFoldDB" id="A0A9P7S5Q5"/>
<keyword evidence="3" id="KW-1185">Reference proteome</keyword>
<dbReference type="RefSeq" id="XP_043012105.1">
    <property type="nucleotide sequence ID" value="XM_043151012.1"/>
</dbReference>
<comment type="caution">
    <text evidence="2">The sequence shown here is derived from an EMBL/GenBank/DDBJ whole genome shotgun (WGS) entry which is preliminary data.</text>
</comment>